<dbReference type="Proteomes" id="UP001300502">
    <property type="component" value="Unassembled WGS sequence"/>
</dbReference>
<dbReference type="InterPro" id="IPR018614">
    <property type="entry name" value="KRTCAP2"/>
</dbReference>
<name>A0AAV9IBP4_9RHOD</name>
<keyword evidence="3 6" id="KW-0812">Transmembrane</keyword>
<organism evidence="7 8">
    <name type="scientific">Galdieria yellowstonensis</name>
    <dbReference type="NCBI Taxonomy" id="3028027"/>
    <lineage>
        <taxon>Eukaryota</taxon>
        <taxon>Rhodophyta</taxon>
        <taxon>Bangiophyceae</taxon>
        <taxon>Galdieriales</taxon>
        <taxon>Galdieriaceae</taxon>
        <taxon>Galdieria</taxon>
    </lineage>
</organism>
<evidence type="ECO:0000313" key="7">
    <source>
        <dbReference type="EMBL" id="KAK4524716.1"/>
    </source>
</evidence>
<dbReference type="AlphaFoldDB" id="A0AAV9IBP4"/>
<feature type="transmembrane region" description="Helical" evidence="6">
    <location>
        <begin position="12"/>
        <end position="31"/>
    </location>
</feature>
<dbReference type="GO" id="GO:0016020">
    <property type="term" value="C:membrane"/>
    <property type="evidence" value="ECO:0007669"/>
    <property type="project" value="UniProtKB-SubCell"/>
</dbReference>
<gene>
    <name evidence="7" type="ORF">GAYE_SCF05G2619</name>
</gene>
<accession>A0AAV9IBP4</accession>
<comment type="caution">
    <text evidence="7">The sequence shown here is derived from an EMBL/GenBank/DDBJ whole genome shotgun (WGS) entry which is preliminary data.</text>
</comment>
<feature type="transmembrane region" description="Helical" evidence="6">
    <location>
        <begin position="75"/>
        <end position="98"/>
    </location>
</feature>
<dbReference type="Pfam" id="PF09775">
    <property type="entry name" value="Keratin_assoc"/>
    <property type="match status" value="1"/>
</dbReference>
<comment type="subcellular location">
    <subcellularLocation>
        <location evidence="1">Membrane</location>
        <topology evidence="1">Multi-pass membrane protein</topology>
    </subcellularLocation>
</comment>
<sequence>MASRRDWKDIAGAGSSCFLSFLASILLFSVAQLGWEFFRSTPWRTILGGALCCLFYSFCLVGVGNLEECLGFQRIAGYAEVVICLVPSLGLAATIHPVCATTCLLFSMFSTWCFHQVAQHVYFKKTRQV</sequence>
<evidence type="ECO:0000256" key="2">
    <source>
        <dbReference type="ARBA" id="ARBA00007279"/>
    </source>
</evidence>
<evidence type="ECO:0000256" key="4">
    <source>
        <dbReference type="ARBA" id="ARBA00022989"/>
    </source>
</evidence>
<feature type="transmembrane region" description="Helical" evidence="6">
    <location>
        <begin position="43"/>
        <end position="63"/>
    </location>
</feature>
<keyword evidence="8" id="KW-1185">Reference proteome</keyword>
<keyword evidence="4 6" id="KW-1133">Transmembrane helix</keyword>
<protein>
    <recommendedName>
        <fullName evidence="9">Dolichyl-diphosphooligosaccharide--protein glycosyltransferase subunit KCP2</fullName>
    </recommendedName>
</protein>
<proteinExistence type="inferred from homology"/>
<comment type="similarity">
    <text evidence="2">Belongs to the KRTCAP2 family.</text>
</comment>
<dbReference type="EMBL" id="JANCYU010000025">
    <property type="protein sequence ID" value="KAK4524716.1"/>
    <property type="molecule type" value="Genomic_DNA"/>
</dbReference>
<evidence type="ECO:0000256" key="3">
    <source>
        <dbReference type="ARBA" id="ARBA00022692"/>
    </source>
</evidence>
<dbReference type="PANTHER" id="PTHR32001:SF1">
    <property type="entry name" value="KERATINOCYTE-ASSOCIATED PROTEIN 2"/>
    <property type="match status" value="1"/>
</dbReference>
<evidence type="ECO:0000256" key="1">
    <source>
        <dbReference type="ARBA" id="ARBA00004141"/>
    </source>
</evidence>
<evidence type="ECO:0008006" key="9">
    <source>
        <dbReference type="Google" id="ProtNLM"/>
    </source>
</evidence>
<reference evidence="7 8" key="1">
    <citation type="submission" date="2022-07" db="EMBL/GenBank/DDBJ databases">
        <title>Genome-wide signatures of adaptation to extreme environments.</title>
        <authorList>
            <person name="Cho C.H."/>
            <person name="Yoon H.S."/>
        </authorList>
    </citation>
    <scope>NUCLEOTIDE SEQUENCE [LARGE SCALE GENOMIC DNA]</scope>
    <source>
        <strain evidence="7 8">108.79 E11</strain>
    </source>
</reference>
<dbReference type="PANTHER" id="PTHR32001">
    <property type="entry name" value="KERATINOCYTE-ASSOCIATED PROTEIN 2"/>
    <property type="match status" value="1"/>
</dbReference>
<evidence type="ECO:0000256" key="5">
    <source>
        <dbReference type="ARBA" id="ARBA00023136"/>
    </source>
</evidence>
<evidence type="ECO:0000313" key="8">
    <source>
        <dbReference type="Proteomes" id="UP001300502"/>
    </source>
</evidence>
<keyword evidence="5 6" id="KW-0472">Membrane</keyword>
<evidence type="ECO:0000256" key="6">
    <source>
        <dbReference type="SAM" id="Phobius"/>
    </source>
</evidence>